<reference evidence="1" key="1">
    <citation type="submission" date="2021-03" db="EMBL/GenBank/DDBJ databases">
        <title>Evolutionary priming and transition to the ectomycorrhizal habit in an iconic lineage of mushroom-forming fungi: is preadaptation a requirement?</title>
        <authorList>
            <consortium name="DOE Joint Genome Institute"/>
            <person name="Looney B.P."/>
            <person name="Miyauchi S."/>
            <person name="Morin E."/>
            <person name="Drula E."/>
            <person name="Courty P.E."/>
            <person name="Chicoki N."/>
            <person name="Fauchery L."/>
            <person name="Kohler A."/>
            <person name="Kuo A."/>
            <person name="LaButti K."/>
            <person name="Pangilinan J."/>
            <person name="Lipzen A."/>
            <person name="Riley R."/>
            <person name="Andreopoulos W."/>
            <person name="He G."/>
            <person name="Johnson J."/>
            <person name="Barry K.W."/>
            <person name="Grigoriev I.V."/>
            <person name="Nagy L."/>
            <person name="Hibbett D."/>
            <person name="Henrissat B."/>
            <person name="Matheny P.B."/>
            <person name="Labbe J."/>
            <person name="Martin A.F."/>
        </authorList>
    </citation>
    <scope>NUCLEOTIDE SEQUENCE</scope>
    <source>
        <strain evidence="1">BPL698</strain>
    </source>
</reference>
<dbReference type="EMBL" id="JAGFNK010000104">
    <property type="protein sequence ID" value="KAI9507983.1"/>
    <property type="molecule type" value="Genomic_DNA"/>
</dbReference>
<organism evidence="1 2">
    <name type="scientific">Russula earlei</name>
    <dbReference type="NCBI Taxonomy" id="71964"/>
    <lineage>
        <taxon>Eukaryota</taxon>
        <taxon>Fungi</taxon>
        <taxon>Dikarya</taxon>
        <taxon>Basidiomycota</taxon>
        <taxon>Agaricomycotina</taxon>
        <taxon>Agaricomycetes</taxon>
        <taxon>Russulales</taxon>
        <taxon>Russulaceae</taxon>
        <taxon>Russula</taxon>
    </lineage>
</organism>
<comment type="caution">
    <text evidence="1">The sequence shown here is derived from an EMBL/GenBank/DDBJ whole genome shotgun (WGS) entry which is preliminary data.</text>
</comment>
<name>A0ACC0U8N4_9AGAM</name>
<keyword evidence="2" id="KW-1185">Reference proteome</keyword>
<gene>
    <name evidence="1" type="ORF">F5148DRAFT_1299502</name>
</gene>
<evidence type="ECO:0000313" key="2">
    <source>
        <dbReference type="Proteomes" id="UP001207468"/>
    </source>
</evidence>
<accession>A0ACC0U8N4</accession>
<protein>
    <submittedName>
        <fullName evidence="1">Pyruvate/Phosphoenolpyruvate kinase-like domain-containing protein</fullName>
    </submittedName>
</protein>
<proteinExistence type="predicted"/>
<dbReference type="Proteomes" id="UP001207468">
    <property type="component" value="Unassembled WGS sequence"/>
</dbReference>
<evidence type="ECO:0000313" key="1">
    <source>
        <dbReference type="EMBL" id="KAI9507983.1"/>
    </source>
</evidence>
<sequence length="303" mass="32564">MRTTSKKMGGILTHLSHLAGSQLVLLELLRGAAVNESQLSSGVYYNPRLCLKNYLEGPLSWNPVTRLRQMLAFRVYIFTPMVDHQFKRMLLGMCDSISARCALEAGFTCLYQSAQMVCGLDPTVPVIADADTGFGGPAMVARTVIQYMHDQVRTKHAGAICPESKANPVIARDTIPGGSNFVIIGRTDSAQVFGMEEAVIRLKLAADACNASLKEGVKSKELLESSVQVLVPKPVLVNVVSGGLAPSFTLNEAVQIGAVIFSLVSSVAAVHGIRAARHAIAQDGVELDAQARGKAFRIRKRDS</sequence>